<dbReference type="EMBL" id="MWPH01000004">
    <property type="protein sequence ID" value="OVE83143.1"/>
    <property type="molecule type" value="Genomic_DNA"/>
</dbReference>
<protein>
    <submittedName>
        <fullName evidence="5">Glycosyl transferase</fullName>
    </submittedName>
</protein>
<keyword evidence="3" id="KW-0812">Transmembrane</keyword>
<keyword evidence="6" id="KW-1185">Reference proteome</keyword>
<accession>A0A202E4C6</accession>
<dbReference type="Proteomes" id="UP000196084">
    <property type="component" value="Unassembled WGS sequence"/>
</dbReference>
<keyword evidence="3" id="KW-0472">Membrane</keyword>
<keyword evidence="1" id="KW-0328">Glycosyltransferase</keyword>
<dbReference type="AlphaFoldDB" id="A0A202E4C6"/>
<keyword evidence="3" id="KW-1133">Transmembrane helix</keyword>
<dbReference type="Gene3D" id="3.90.550.10">
    <property type="entry name" value="Spore Coat Polysaccharide Biosynthesis Protein SpsA, Chain A"/>
    <property type="match status" value="1"/>
</dbReference>
<feature type="transmembrane region" description="Helical" evidence="3">
    <location>
        <begin position="319"/>
        <end position="341"/>
    </location>
</feature>
<dbReference type="InterPro" id="IPR029044">
    <property type="entry name" value="Nucleotide-diphossugar_trans"/>
</dbReference>
<proteinExistence type="predicted"/>
<organism evidence="5 6">
    <name type="scientific">Natronolimnobius baerhuensis</name>
    <dbReference type="NCBI Taxonomy" id="253108"/>
    <lineage>
        <taxon>Archaea</taxon>
        <taxon>Methanobacteriati</taxon>
        <taxon>Methanobacteriota</taxon>
        <taxon>Stenosarchaea group</taxon>
        <taxon>Halobacteria</taxon>
        <taxon>Halobacteriales</taxon>
        <taxon>Natrialbaceae</taxon>
        <taxon>Natronolimnobius</taxon>
    </lineage>
</organism>
<evidence type="ECO:0000259" key="4">
    <source>
        <dbReference type="Pfam" id="PF00535"/>
    </source>
</evidence>
<feature type="transmembrane region" description="Helical" evidence="3">
    <location>
        <begin position="6"/>
        <end position="28"/>
    </location>
</feature>
<comment type="caution">
    <text evidence="5">The sequence shown here is derived from an EMBL/GenBank/DDBJ whole genome shotgun (WGS) entry which is preliminary data.</text>
</comment>
<evidence type="ECO:0000313" key="5">
    <source>
        <dbReference type="EMBL" id="OVE83143.1"/>
    </source>
</evidence>
<evidence type="ECO:0000313" key="6">
    <source>
        <dbReference type="Proteomes" id="UP000196084"/>
    </source>
</evidence>
<dbReference type="Pfam" id="PF00535">
    <property type="entry name" value="Glycos_transf_2"/>
    <property type="match status" value="1"/>
</dbReference>
<feature type="transmembrane region" description="Helical" evidence="3">
    <location>
        <begin position="292"/>
        <end position="313"/>
    </location>
</feature>
<evidence type="ECO:0000256" key="1">
    <source>
        <dbReference type="ARBA" id="ARBA00022676"/>
    </source>
</evidence>
<name>A0A202E4C6_9EURY</name>
<sequence length="392" mass="44175">MVIEILSLITFWGALYLLVHTYAVYPLSMWIGSRIRGRTSDASPSEHPPVALIIAAYNEEEIIGEKIENCLQLVYPDEKLRIVVFSDASSDRTDEIVKEYADHGVELVRIEGRVGKTACQNEVAELVDEDILVFSDANSMYESDAIQQLVQNFGPDVGCVVGELRYRQSNGVEGESVYWRYESLIKRFESHVNSLVTGNGSIYAIRAESYIPLPRDAISDFAEPLEIVRQGELVTYAPTAVAWEDTESSSTSESRRRVRIVTRCWHAIANYPDLLNPIRYPLFSYQLWSHKLVRWLSPVLLFLVFVASASLVLMTGSLLYQLLLVGQFGFYLLAAIGALAARLEVDDPVVTHVPFYFLHSNYGMLLGLWNFVRGSNIVVWETSSRTEGKNNS</sequence>
<evidence type="ECO:0000256" key="2">
    <source>
        <dbReference type="ARBA" id="ARBA00022679"/>
    </source>
</evidence>
<dbReference type="OrthoDB" id="43988at2157"/>
<keyword evidence="2 5" id="KW-0808">Transferase</keyword>
<evidence type="ECO:0000256" key="3">
    <source>
        <dbReference type="SAM" id="Phobius"/>
    </source>
</evidence>
<reference evidence="5 6" key="1">
    <citation type="submission" date="2017-02" db="EMBL/GenBank/DDBJ databases">
        <title>Natronthermophilus aegyptiacus gen. nov.,sp. nov., an aerobic, extremely halophilic alkalithermophilic archaeon isolated from the athalassohaline Wadi An Natrun, Egypt.</title>
        <authorList>
            <person name="Zhao B."/>
        </authorList>
    </citation>
    <scope>NUCLEOTIDE SEQUENCE [LARGE SCALE GENOMIC DNA]</scope>
    <source>
        <strain evidence="5 6">CGMCC 1.3597</strain>
    </source>
</reference>
<gene>
    <name evidence="5" type="ORF">B2G88_17180</name>
</gene>
<dbReference type="SUPFAM" id="SSF53448">
    <property type="entry name" value="Nucleotide-diphospho-sugar transferases"/>
    <property type="match status" value="1"/>
</dbReference>
<feature type="transmembrane region" description="Helical" evidence="3">
    <location>
        <begin position="353"/>
        <end position="372"/>
    </location>
</feature>
<dbReference type="GO" id="GO:0016757">
    <property type="term" value="F:glycosyltransferase activity"/>
    <property type="evidence" value="ECO:0007669"/>
    <property type="project" value="UniProtKB-KW"/>
</dbReference>
<dbReference type="PANTHER" id="PTHR43630:SF1">
    <property type="entry name" value="POLY-BETA-1,6-N-ACETYL-D-GLUCOSAMINE SYNTHASE"/>
    <property type="match status" value="1"/>
</dbReference>
<dbReference type="InterPro" id="IPR001173">
    <property type="entry name" value="Glyco_trans_2-like"/>
</dbReference>
<dbReference type="RefSeq" id="WP_054862381.1">
    <property type="nucleotide sequence ID" value="NZ_MWPH01000004.1"/>
</dbReference>
<dbReference type="PANTHER" id="PTHR43630">
    <property type="entry name" value="POLY-BETA-1,6-N-ACETYL-D-GLUCOSAMINE SYNTHASE"/>
    <property type="match status" value="1"/>
</dbReference>
<feature type="domain" description="Glycosyltransferase 2-like" evidence="4">
    <location>
        <begin position="52"/>
        <end position="190"/>
    </location>
</feature>